<dbReference type="Pfam" id="PF00285">
    <property type="entry name" value="Citrate_synt"/>
    <property type="match status" value="1"/>
</dbReference>
<name>A0ABW4R8D5_9RHOB</name>
<evidence type="ECO:0000256" key="3">
    <source>
        <dbReference type="ARBA" id="ARBA00022532"/>
    </source>
</evidence>
<dbReference type="EMBL" id="JBHUEN010000031">
    <property type="protein sequence ID" value="MFD1882275.1"/>
    <property type="molecule type" value="Genomic_DNA"/>
</dbReference>
<dbReference type="InterPro" id="IPR036969">
    <property type="entry name" value="Citrate_synthase_sf"/>
</dbReference>
<dbReference type="PIRSF" id="PIRSF001369">
    <property type="entry name" value="Citrate_synth"/>
    <property type="match status" value="1"/>
</dbReference>
<dbReference type="SUPFAM" id="SSF48256">
    <property type="entry name" value="Citrate synthase"/>
    <property type="match status" value="1"/>
</dbReference>
<dbReference type="Gene3D" id="1.10.580.10">
    <property type="entry name" value="Citrate Synthase, domain 1"/>
    <property type="match status" value="1"/>
</dbReference>
<reference evidence="10" key="1">
    <citation type="journal article" date="2019" name="Int. J. Syst. Evol. Microbiol.">
        <title>The Global Catalogue of Microorganisms (GCM) 10K type strain sequencing project: providing services to taxonomists for standard genome sequencing and annotation.</title>
        <authorList>
            <consortium name="The Broad Institute Genomics Platform"/>
            <consortium name="The Broad Institute Genome Sequencing Center for Infectious Disease"/>
            <person name="Wu L."/>
            <person name="Ma J."/>
        </authorList>
    </citation>
    <scope>NUCLEOTIDE SEQUENCE [LARGE SCALE GENOMIC DNA]</scope>
    <source>
        <strain evidence="10">CCUG 56029</strain>
    </source>
</reference>
<accession>A0ABW4R8D5</accession>
<dbReference type="InterPro" id="IPR016142">
    <property type="entry name" value="Citrate_synth-like_lrg_a-sub"/>
</dbReference>
<evidence type="ECO:0000256" key="2">
    <source>
        <dbReference type="ARBA" id="ARBA00010566"/>
    </source>
</evidence>
<keyword evidence="4 6" id="KW-0808">Transferase</keyword>
<feature type="region of interest" description="Disordered" evidence="8">
    <location>
        <begin position="365"/>
        <end position="392"/>
    </location>
</feature>
<evidence type="ECO:0000256" key="6">
    <source>
        <dbReference type="PIRNR" id="PIRNR001369"/>
    </source>
</evidence>
<sequence>MADDATQIRKPKKSVALSGVVAGNTALCSVGQTGNDLHYRGYDILELAEATEFEEVAYLLIHGALPTREELSEYKAKLRSLRGLPVVVRQTLEALPAATHPMDVLRTGVSALGCALPEVPDHNAPGARDIIDRLIASQGSMLLYWFHYSQNGRRIEVETDDETIAGHFLHLLHGKPASAAHIKAMNTTLNLYAEHEFNASTFAARIVAGTGSDMYSAIVAGIGALRGPKHGGANEVASEIQKRYETPDEAETDIRRRVAEKEVIIGFGHPVYTVADPRNAVIKRVAKGLADEQGSRKMFDVAERIETVMDAEKKMFPNLDWFSAVSYHLLGVPVSMFTPIFVIARTAGWGAHVIEQREDGKIIRPSANYTGPEDRKFVPMDKRGKKSGKGKK</sequence>
<comment type="caution">
    <text evidence="9">The sequence shown here is derived from an EMBL/GenBank/DDBJ whole genome shotgun (WGS) entry which is preliminary data.</text>
</comment>
<evidence type="ECO:0000256" key="4">
    <source>
        <dbReference type="ARBA" id="ARBA00022679"/>
    </source>
</evidence>
<dbReference type="InterPro" id="IPR011278">
    <property type="entry name" value="2-MeCitrate/Citrate_synth_II"/>
</dbReference>
<dbReference type="Gene3D" id="1.10.230.10">
    <property type="entry name" value="Cytochrome P450-Terp, domain 2"/>
    <property type="match status" value="1"/>
</dbReference>
<evidence type="ECO:0000256" key="5">
    <source>
        <dbReference type="ARBA" id="ARBA00049288"/>
    </source>
</evidence>
<comment type="pathway">
    <text evidence="1">Carbohydrate metabolism; tricarboxylic acid cycle; isocitrate from oxaloacetate: step 1/2.</text>
</comment>
<keyword evidence="10" id="KW-1185">Reference proteome</keyword>
<dbReference type="InterPro" id="IPR002020">
    <property type="entry name" value="Citrate_synthase"/>
</dbReference>
<evidence type="ECO:0000256" key="7">
    <source>
        <dbReference type="RuleBase" id="RU003406"/>
    </source>
</evidence>
<dbReference type="PRINTS" id="PR00143">
    <property type="entry name" value="CITRTSNTHASE"/>
</dbReference>
<dbReference type="PANTHER" id="PTHR11739">
    <property type="entry name" value="CITRATE SYNTHASE"/>
    <property type="match status" value="1"/>
</dbReference>
<gene>
    <name evidence="9" type="primary">prpC</name>
    <name evidence="9" type="ORF">ACFSCT_11180</name>
</gene>
<dbReference type="RefSeq" id="WP_379142767.1">
    <property type="nucleotide sequence ID" value="NZ_JBHUEN010000031.1"/>
</dbReference>
<organism evidence="9 10">
    <name type="scientific">Paracoccus pacificus</name>
    <dbReference type="NCBI Taxonomy" id="1463598"/>
    <lineage>
        <taxon>Bacteria</taxon>
        <taxon>Pseudomonadati</taxon>
        <taxon>Pseudomonadota</taxon>
        <taxon>Alphaproteobacteria</taxon>
        <taxon>Rhodobacterales</taxon>
        <taxon>Paracoccaceae</taxon>
        <taxon>Paracoccus</taxon>
    </lineage>
</organism>
<proteinExistence type="inferred from homology"/>
<dbReference type="NCBIfam" id="TIGR01800">
    <property type="entry name" value="cit_synth_II"/>
    <property type="match status" value="1"/>
</dbReference>
<evidence type="ECO:0000256" key="1">
    <source>
        <dbReference type="ARBA" id="ARBA00004751"/>
    </source>
</evidence>
<evidence type="ECO:0000256" key="8">
    <source>
        <dbReference type="SAM" id="MobiDB-lite"/>
    </source>
</evidence>
<dbReference type="PANTHER" id="PTHR11739:SF25">
    <property type="entry name" value="CITRATE SYNTHASE-RELATED PROTEIN DDB_G0287281"/>
    <property type="match status" value="1"/>
</dbReference>
<comment type="similarity">
    <text evidence="2 6 7">Belongs to the citrate synthase family.</text>
</comment>
<comment type="catalytic activity">
    <reaction evidence="5">
        <text>oxaloacetate + acetyl-CoA + H2O = citrate + CoA + H(+)</text>
        <dbReference type="Rhea" id="RHEA:16845"/>
        <dbReference type="ChEBI" id="CHEBI:15377"/>
        <dbReference type="ChEBI" id="CHEBI:15378"/>
        <dbReference type="ChEBI" id="CHEBI:16452"/>
        <dbReference type="ChEBI" id="CHEBI:16947"/>
        <dbReference type="ChEBI" id="CHEBI:57287"/>
        <dbReference type="ChEBI" id="CHEBI:57288"/>
        <dbReference type="EC" id="2.3.3.16"/>
    </reaction>
</comment>
<dbReference type="GO" id="GO:0036440">
    <property type="term" value="F:citrate synthase activity"/>
    <property type="evidence" value="ECO:0007669"/>
    <property type="project" value="UniProtKB-EC"/>
</dbReference>
<keyword evidence="9" id="KW-0012">Acyltransferase</keyword>
<dbReference type="InterPro" id="IPR024176">
    <property type="entry name" value="Citrate_synthase_bac-typ"/>
</dbReference>
<dbReference type="InterPro" id="IPR019810">
    <property type="entry name" value="Citrate_synthase_AS"/>
</dbReference>
<evidence type="ECO:0000313" key="9">
    <source>
        <dbReference type="EMBL" id="MFD1882275.1"/>
    </source>
</evidence>
<dbReference type="NCBIfam" id="NF009006">
    <property type="entry name" value="PRK12351.1"/>
    <property type="match status" value="1"/>
</dbReference>
<dbReference type="InterPro" id="IPR016143">
    <property type="entry name" value="Citrate_synth-like_sm_a-sub"/>
</dbReference>
<feature type="compositionally biased region" description="Basic residues" evidence="8">
    <location>
        <begin position="383"/>
        <end position="392"/>
    </location>
</feature>
<dbReference type="GO" id="GO:0050440">
    <property type="term" value="F:2-methylcitrate synthase activity"/>
    <property type="evidence" value="ECO:0007669"/>
    <property type="project" value="UniProtKB-EC"/>
</dbReference>
<feature type="compositionally biased region" description="Basic and acidic residues" evidence="8">
    <location>
        <begin position="372"/>
        <end position="382"/>
    </location>
</feature>
<dbReference type="Proteomes" id="UP001597213">
    <property type="component" value="Unassembled WGS sequence"/>
</dbReference>
<dbReference type="PROSITE" id="PS00480">
    <property type="entry name" value="CITRATE_SYNTHASE"/>
    <property type="match status" value="1"/>
</dbReference>
<keyword evidence="3" id="KW-0816">Tricarboxylic acid cycle</keyword>
<evidence type="ECO:0000313" key="10">
    <source>
        <dbReference type="Proteomes" id="UP001597213"/>
    </source>
</evidence>
<protein>
    <recommendedName>
        <fullName evidence="6">Citrate synthase</fullName>
    </recommendedName>
</protein>